<comment type="caution">
    <text evidence="1">The sequence shown here is derived from an EMBL/GenBank/DDBJ whole genome shotgun (WGS) entry which is preliminary data.</text>
</comment>
<dbReference type="EMBL" id="QMQV01000015">
    <property type="protein sequence ID" value="RLE50013.1"/>
    <property type="molecule type" value="Genomic_DNA"/>
</dbReference>
<dbReference type="Proteomes" id="UP000278475">
    <property type="component" value="Unassembled WGS sequence"/>
</dbReference>
<evidence type="ECO:0000313" key="1">
    <source>
        <dbReference type="EMBL" id="RLE50013.1"/>
    </source>
</evidence>
<dbReference type="AlphaFoldDB" id="A0A497ERN5"/>
<name>A0A497ERN5_9CREN</name>
<protein>
    <submittedName>
        <fullName evidence="1">Uncharacterized protein</fullName>
    </submittedName>
</protein>
<reference evidence="1 2" key="1">
    <citation type="submission" date="2018-06" db="EMBL/GenBank/DDBJ databases">
        <title>Extensive metabolic versatility and redundancy in microbially diverse, dynamic hydrothermal sediments.</title>
        <authorList>
            <person name="Dombrowski N."/>
            <person name="Teske A."/>
            <person name="Baker B.J."/>
        </authorList>
    </citation>
    <scope>NUCLEOTIDE SEQUENCE [LARGE SCALE GENOMIC DNA]</scope>
    <source>
        <strain evidence="1">B66_G16</strain>
    </source>
</reference>
<organism evidence="1 2">
    <name type="scientific">Thermoproteota archaeon</name>
    <dbReference type="NCBI Taxonomy" id="2056631"/>
    <lineage>
        <taxon>Archaea</taxon>
        <taxon>Thermoproteota</taxon>
    </lineage>
</organism>
<proteinExistence type="predicted"/>
<gene>
    <name evidence="1" type="ORF">DRJ31_02785</name>
</gene>
<accession>A0A497ERN5</accession>
<evidence type="ECO:0000313" key="2">
    <source>
        <dbReference type="Proteomes" id="UP000278475"/>
    </source>
</evidence>
<sequence>MKSLGVSPAIAVAVILVALVTAASVIHAYIVPEVRREIIFNHMRYISHELSRLYTSGQSIVKLSAEGIPLFSPAASPGFVVSLGVEDLCINITAYNLTLESEHTLWLRDAGFISFEELNSAKLCIPELTCSTSAYLDFGTVSYSLSLEAFNLSAISISDGNVNARNETFITLTVGVSTATSTSSYNFTVRKGDAISIDLLDPLFNATSEVLSAKNLSFSLENCYLYISYINTTLSNISLLACGGIKYSCPESQLSYLITPIGLLSSEAGNTSLASTPLIYWSSDELVVRFYNISGVEEAVGGVGSTVISFKELNSISYSGNSSHIVLNVTFSDNLPFKNALYQTYLILSEKAPNGIDVKWYSDGESFSSILISGDVCISLEVKNVVPSFS</sequence>